<dbReference type="AlphaFoldDB" id="A0A375YPX7"/>
<reference evidence="3 4" key="1">
    <citation type="submission" date="2018-05" db="EMBL/GenBank/DDBJ databases">
        <authorList>
            <consortium name="IHU Genomes"/>
        </authorList>
    </citation>
    <scope>NUCLEOTIDE SEQUENCE [LARGE SCALE GENOMIC DNA]</scope>
    <source>
        <strain evidence="3 4">P7335</strain>
    </source>
</reference>
<dbReference type="InterPro" id="IPR012340">
    <property type="entry name" value="NA-bd_OB-fold"/>
</dbReference>
<evidence type="ECO:0000259" key="2">
    <source>
        <dbReference type="Pfam" id="PF12172"/>
    </source>
</evidence>
<protein>
    <recommendedName>
        <fullName evidence="5">DNA-binding protein</fullName>
    </recommendedName>
</protein>
<evidence type="ECO:0008006" key="5">
    <source>
        <dbReference type="Google" id="ProtNLM"/>
    </source>
</evidence>
<dbReference type="InterPro" id="IPR022002">
    <property type="entry name" value="ChsH2_Znr"/>
</dbReference>
<name>A0A375YPX7_MYCPF</name>
<keyword evidence="4" id="KW-1185">Reference proteome</keyword>
<sequence>MLFSLDENAISDYGQSVSSTQRALAPEISTWPNSDPQLIGSTCAGCGATTFPVQQRCPKCSGGEMSDVLLPRRGTLVAWTTQGFPPGAPYKGPTGKDFVPFGVGLVQLDDTIRVEGRLTENDPAKLEFGQSVELTMIPFTKDEDGTEVVTFAFQPVEN</sequence>
<dbReference type="Proteomes" id="UP000252008">
    <property type="component" value="Unassembled WGS sequence"/>
</dbReference>
<dbReference type="EMBL" id="UEGS01000001">
    <property type="protein sequence ID" value="SRX83133.1"/>
    <property type="molecule type" value="Genomic_DNA"/>
</dbReference>
<proteinExistence type="predicted"/>
<dbReference type="SUPFAM" id="SSF50249">
    <property type="entry name" value="Nucleic acid-binding proteins"/>
    <property type="match status" value="1"/>
</dbReference>
<dbReference type="RefSeq" id="WP_083143958.1">
    <property type="nucleotide sequence ID" value="NZ_UEGS01000001.1"/>
</dbReference>
<organism evidence="3 4">
    <name type="scientific">Mycolicibacterium parafortuitum</name>
    <name type="common">Mycobacterium parafortuitum</name>
    <dbReference type="NCBI Taxonomy" id="39692"/>
    <lineage>
        <taxon>Bacteria</taxon>
        <taxon>Bacillati</taxon>
        <taxon>Actinomycetota</taxon>
        <taxon>Actinomycetes</taxon>
        <taxon>Mycobacteriales</taxon>
        <taxon>Mycobacteriaceae</taxon>
        <taxon>Mycolicibacterium</taxon>
    </lineage>
</organism>
<feature type="domain" description="ChsH2 C-terminal OB-fold" evidence="1">
    <location>
        <begin position="68"/>
        <end position="135"/>
    </location>
</feature>
<evidence type="ECO:0000313" key="4">
    <source>
        <dbReference type="Proteomes" id="UP000252008"/>
    </source>
</evidence>
<gene>
    <name evidence="3" type="ORF">MPP7335_04907</name>
</gene>
<feature type="domain" description="ChsH2 rubredoxin-like zinc ribbon" evidence="2">
    <location>
        <begin position="35"/>
        <end position="65"/>
    </location>
</feature>
<dbReference type="Pfam" id="PF12172">
    <property type="entry name" value="zf-ChsH2"/>
    <property type="match status" value="1"/>
</dbReference>
<evidence type="ECO:0000259" key="1">
    <source>
        <dbReference type="Pfam" id="PF01796"/>
    </source>
</evidence>
<evidence type="ECO:0000313" key="3">
    <source>
        <dbReference type="EMBL" id="SRX83133.1"/>
    </source>
</evidence>
<dbReference type="PANTHER" id="PTHR34075">
    <property type="entry name" value="BLR3430 PROTEIN"/>
    <property type="match status" value="1"/>
</dbReference>
<dbReference type="PANTHER" id="PTHR34075:SF5">
    <property type="entry name" value="BLR3430 PROTEIN"/>
    <property type="match status" value="1"/>
</dbReference>
<dbReference type="InterPro" id="IPR002878">
    <property type="entry name" value="ChsH2_C"/>
</dbReference>
<dbReference type="InterPro" id="IPR052513">
    <property type="entry name" value="Thioester_dehydratase-like"/>
</dbReference>
<accession>A0A375YPX7</accession>
<dbReference type="STRING" id="39692.BST38_14155"/>
<dbReference type="Pfam" id="PF01796">
    <property type="entry name" value="OB_ChsH2_C"/>
    <property type="match status" value="1"/>
</dbReference>